<feature type="transmembrane region" description="Helical" evidence="1">
    <location>
        <begin position="73"/>
        <end position="95"/>
    </location>
</feature>
<gene>
    <name evidence="2 4" type="primary">srt-12</name>
    <name evidence="2" type="ORF">CELE_E03D2.4</name>
    <name evidence="4" type="ORF">E03D2.4</name>
</gene>
<dbReference type="SMR" id="A0A168H4B1"/>
<feature type="transmembrane region" description="Helical" evidence="1">
    <location>
        <begin position="152"/>
        <end position="170"/>
    </location>
</feature>
<keyword evidence="2" id="KW-0675">Receptor</keyword>
<feature type="transmembrane region" description="Helical" evidence="1">
    <location>
        <begin position="107"/>
        <end position="132"/>
    </location>
</feature>
<dbReference type="Proteomes" id="UP000001940">
    <property type="component" value="Chromosome V"/>
</dbReference>
<dbReference type="SUPFAM" id="SSF81321">
    <property type="entry name" value="Family A G protein-coupled receptor-like"/>
    <property type="match status" value="1"/>
</dbReference>
<dbReference type="EMBL" id="BX284605">
    <property type="protein sequence ID" value="SAP35562.1"/>
    <property type="molecule type" value="Genomic_DNA"/>
</dbReference>
<dbReference type="InterPro" id="IPR019425">
    <property type="entry name" value="7TM_GPCR_serpentine_rcpt_Srt"/>
</dbReference>
<dbReference type="AlphaFoldDB" id="A0A168H4B1"/>
<evidence type="ECO:0000313" key="2">
    <source>
        <dbReference type="EMBL" id="SAP35562.1"/>
    </source>
</evidence>
<keyword evidence="1" id="KW-0812">Transmembrane</keyword>
<organism evidence="2 3">
    <name type="scientific">Caenorhabditis elegans</name>
    <dbReference type="NCBI Taxonomy" id="6239"/>
    <lineage>
        <taxon>Eukaryota</taxon>
        <taxon>Metazoa</taxon>
        <taxon>Ecdysozoa</taxon>
        <taxon>Nematoda</taxon>
        <taxon>Chromadorea</taxon>
        <taxon>Rhabditida</taxon>
        <taxon>Rhabditina</taxon>
        <taxon>Rhabditomorpha</taxon>
        <taxon>Rhabditoidea</taxon>
        <taxon>Rhabditidae</taxon>
        <taxon>Peloderinae</taxon>
        <taxon>Caenorhabditis</taxon>
    </lineage>
</organism>
<dbReference type="PANTHER" id="PTHR23021:SF14">
    <property type="entry name" value="SERPENTINE RECEPTOR, CLASS T"/>
    <property type="match status" value="1"/>
</dbReference>
<dbReference type="WormBase" id="E03D2.4b">
    <property type="protein sequence ID" value="CE51668"/>
    <property type="gene ID" value="WBGene00017107"/>
    <property type="gene designation" value="srt-12"/>
</dbReference>
<dbReference type="RefSeq" id="NP_001317803.1">
    <property type="nucleotide sequence ID" value="NM_001330844.1"/>
</dbReference>
<keyword evidence="3" id="KW-1185">Reference proteome</keyword>
<dbReference type="Pfam" id="PF10321">
    <property type="entry name" value="7TM_GPCR_Srt"/>
    <property type="match status" value="1"/>
</dbReference>
<feature type="transmembrane region" description="Helical" evidence="1">
    <location>
        <begin position="193"/>
        <end position="214"/>
    </location>
</feature>
<dbReference type="KEGG" id="cel:CELE_E03D2.4"/>
<feature type="transmembrane region" description="Helical" evidence="1">
    <location>
        <begin position="39"/>
        <end position="61"/>
    </location>
</feature>
<name>A0A168H4B1_CAEEL</name>
<dbReference type="CTD" id="184010"/>
<protein>
    <submittedName>
        <fullName evidence="2">G protein-coupled receptor</fullName>
    </submittedName>
</protein>
<dbReference type="GeneID" id="184010"/>
<proteinExistence type="predicted"/>
<dbReference type="AGR" id="WB:WBGene00017107"/>
<dbReference type="PANTHER" id="PTHR23021">
    <property type="entry name" value="SERPENTINE RECEPTOR, CLASS T"/>
    <property type="match status" value="1"/>
</dbReference>
<evidence type="ECO:0000313" key="4">
    <source>
        <dbReference type="WormBase" id="E03D2.4b"/>
    </source>
</evidence>
<keyword evidence="1" id="KW-0472">Membrane</keyword>
<sequence length="302" mass="34681">MSNFQMSLAYMLTHSFTLYPDRYKCPENMMIVRTERPILGAYFLISGLILILFYTPCFIVMVRSKCQVPAFQVMLILSVFDILSLSVNSVITGVLDLMGASFCHYPLFIFCAGAIGKGSWMGGCVACILLAVDRCVEVNSKFRLGFLFRKKVFRVVFCLMVLYWIYSWAFTKPLLFTSEYSSWFFDPKIGKEIIMQAVILCTFHAIAAYIYVYMQFFHSPPWLIIIGQLAWQWSNGCFCVSYLTLNQAIRNAVVRMIVPKSIRERLDLHIGIDEHLMNPRQQERGTIAINTVSTLVKVDTIM</sequence>
<reference evidence="2 3" key="1">
    <citation type="journal article" date="1998" name="Science">
        <title>Genome sequence of the nematode C. elegans: a platform for investigating biology.</title>
        <authorList>
            <consortium name="The C. elegans sequencing consortium"/>
            <person name="Sulson J.E."/>
            <person name="Waterston R."/>
        </authorList>
    </citation>
    <scope>NUCLEOTIDE SEQUENCE [LARGE SCALE GENOMIC DNA]</scope>
    <source>
        <strain evidence="2 3">Bristol N2</strain>
    </source>
</reference>
<accession>A0A168H4B1</accession>
<evidence type="ECO:0000313" key="3">
    <source>
        <dbReference type="Proteomes" id="UP000001940"/>
    </source>
</evidence>
<dbReference type="OrthoDB" id="5796184at2759"/>
<evidence type="ECO:0000256" key="1">
    <source>
        <dbReference type="SAM" id="Phobius"/>
    </source>
</evidence>
<keyword evidence="1" id="KW-1133">Transmembrane helix</keyword>